<dbReference type="EMBL" id="CAICTM010002365">
    <property type="protein sequence ID" value="CAB9528976.1"/>
    <property type="molecule type" value="Genomic_DNA"/>
</dbReference>
<evidence type="ECO:0000313" key="3">
    <source>
        <dbReference type="EMBL" id="CAB9528976.1"/>
    </source>
</evidence>
<dbReference type="Proteomes" id="UP001153069">
    <property type="component" value="Unassembled WGS sequence"/>
</dbReference>
<protein>
    <recommendedName>
        <fullName evidence="2">DUF6824 domain-containing protein</fullName>
    </recommendedName>
</protein>
<gene>
    <name evidence="3" type="ORF">SEMRO_2367_G325080.1</name>
</gene>
<accession>A0A9N8F0I5</accession>
<sequence>MNMNFDDNRAPGNAAFSSNRLTNGPPAKHDIDVLGRLPDNEKVESSVFGDVFGDMSVGPTDVLCGRSKQSFNHVGNRRFRDLVASAVDIYNNASTRLDKAAVVNSVVEEVHQSGGRFLRHGDEKGTWRVLGYSQCREKVGHAIRDCTSSIEARKKRKLHQEVARRKVTSAIIAKSKHLLPNPTSKSGKLGKMDCFDETNSNPLKYSIASIAKQFADGSSGCSSSYLEVEKDKSLALPLDGPIAEQSLSMDRMNQDLISSEPFKRSEPLDSALTWTSNIPGLDMVPVASPGGDGPAKVTVDHDDQDFLALIDEVLGPLHQNVGEANHILQSYNDENTNIKVLGV</sequence>
<dbReference type="InterPro" id="IPR049227">
    <property type="entry name" value="DUF6824"/>
</dbReference>
<dbReference type="Pfam" id="PF20710">
    <property type="entry name" value="DUF6824"/>
    <property type="match status" value="1"/>
</dbReference>
<evidence type="ECO:0000259" key="2">
    <source>
        <dbReference type="Pfam" id="PF20710"/>
    </source>
</evidence>
<evidence type="ECO:0000256" key="1">
    <source>
        <dbReference type="SAM" id="MobiDB-lite"/>
    </source>
</evidence>
<evidence type="ECO:0000313" key="4">
    <source>
        <dbReference type="Proteomes" id="UP001153069"/>
    </source>
</evidence>
<keyword evidence="4" id="KW-1185">Reference proteome</keyword>
<reference evidence="3" key="1">
    <citation type="submission" date="2020-06" db="EMBL/GenBank/DDBJ databases">
        <authorList>
            <consortium name="Plant Systems Biology data submission"/>
        </authorList>
    </citation>
    <scope>NUCLEOTIDE SEQUENCE</scope>
    <source>
        <strain evidence="3">D6</strain>
    </source>
</reference>
<proteinExistence type="predicted"/>
<comment type="caution">
    <text evidence="3">The sequence shown here is derived from an EMBL/GenBank/DDBJ whole genome shotgun (WGS) entry which is preliminary data.</text>
</comment>
<dbReference type="AlphaFoldDB" id="A0A9N8F0I5"/>
<feature type="domain" description="DUF6824" evidence="2">
    <location>
        <begin position="61"/>
        <end position="145"/>
    </location>
</feature>
<name>A0A9N8F0I5_9STRA</name>
<organism evidence="3 4">
    <name type="scientific">Seminavis robusta</name>
    <dbReference type="NCBI Taxonomy" id="568900"/>
    <lineage>
        <taxon>Eukaryota</taxon>
        <taxon>Sar</taxon>
        <taxon>Stramenopiles</taxon>
        <taxon>Ochrophyta</taxon>
        <taxon>Bacillariophyta</taxon>
        <taxon>Bacillariophyceae</taxon>
        <taxon>Bacillariophycidae</taxon>
        <taxon>Naviculales</taxon>
        <taxon>Naviculaceae</taxon>
        <taxon>Seminavis</taxon>
    </lineage>
</organism>
<feature type="region of interest" description="Disordered" evidence="1">
    <location>
        <begin position="1"/>
        <end position="29"/>
    </location>
</feature>